<organism evidence="1 2">
    <name type="scientific">Vigna unguiculata</name>
    <name type="common">Cowpea</name>
    <dbReference type="NCBI Taxonomy" id="3917"/>
    <lineage>
        <taxon>Eukaryota</taxon>
        <taxon>Viridiplantae</taxon>
        <taxon>Streptophyta</taxon>
        <taxon>Embryophyta</taxon>
        <taxon>Tracheophyta</taxon>
        <taxon>Spermatophyta</taxon>
        <taxon>Magnoliopsida</taxon>
        <taxon>eudicotyledons</taxon>
        <taxon>Gunneridae</taxon>
        <taxon>Pentapetalae</taxon>
        <taxon>rosids</taxon>
        <taxon>fabids</taxon>
        <taxon>Fabales</taxon>
        <taxon>Fabaceae</taxon>
        <taxon>Papilionoideae</taxon>
        <taxon>50 kb inversion clade</taxon>
        <taxon>NPAAA clade</taxon>
        <taxon>indigoferoid/millettioid clade</taxon>
        <taxon>Phaseoleae</taxon>
        <taxon>Vigna</taxon>
    </lineage>
</organism>
<evidence type="ECO:0000313" key="1">
    <source>
        <dbReference type="EMBL" id="QCD94712.1"/>
    </source>
</evidence>
<name>A0A4D6M0P7_VIGUN</name>
<dbReference type="AlphaFoldDB" id="A0A4D6M0P7"/>
<gene>
    <name evidence="1" type="ORF">DEO72_LG5g2797</name>
</gene>
<proteinExistence type="predicted"/>
<sequence>MSSFVATNLAPVQIRYLPPLLAIPPLHKPLRAPPCCASPQVPYCVRALVWVVFRHRTLTHFRPSISLSHRYQQR</sequence>
<dbReference type="EMBL" id="CP039349">
    <property type="protein sequence ID" value="QCD94712.1"/>
    <property type="molecule type" value="Genomic_DNA"/>
</dbReference>
<evidence type="ECO:0000313" key="2">
    <source>
        <dbReference type="Proteomes" id="UP000501690"/>
    </source>
</evidence>
<accession>A0A4D6M0P7</accession>
<dbReference type="Proteomes" id="UP000501690">
    <property type="component" value="Linkage Group LG5"/>
</dbReference>
<protein>
    <submittedName>
        <fullName evidence="1">Uncharacterized protein</fullName>
    </submittedName>
</protein>
<reference evidence="1 2" key="1">
    <citation type="submission" date="2019-04" db="EMBL/GenBank/DDBJ databases">
        <title>An improved genome assembly and genetic linkage map for asparagus bean, Vigna unguiculata ssp. sesquipedialis.</title>
        <authorList>
            <person name="Xia Q."/>
            <person name="Zhang R."/>
            <person name="Dong Y."/>
        </authorList>
    </citation>
    <scope>NUCLEOTIDE SEQUENCE [LARGE SCALE GENOMIC DNA]</scope>
    <source>
        <tissue evidence="1">Leaf</tissue>
    </source>
</reference>
<keyword evidence="2" id="KW-1185">Reference proteome</keyword>